<dbReference type="GO" id="GO:0006508">
    <property type="term" value="P:proteolysis"/>
    <property type="evidence" value="ECO:0007669"/>
    <property type="project" value="InterPro"/>
</dbReference>
<feature type="region of interest" description="Disordered" evidence="1">
    <location>
        <begin position="39"/>
        <end position="63"/>
    </location>
</feature>
<dbReference type="Proteomes" id="UP000249061">
    <property type="component" value="Unassembled WGS sequence"/>
</dbReference>
<gene>
    <name evidence="3" type="ORF">DI536_35500</name>
</gene>
<dbReference type="PROSITE" id="PS00134">
    <property type="entry name" value="TRYPSIN_HIS"/>
    <property type="match status" value="1"/>
</dbReference>
<evidence type="ECO:0000313" key="3">
    <source>
        <dbReference type="EMBL" id="PZR03763.1"/>
    </source>
</evidence>
<dbReference type="PROSITE" id="PS50240">
    <property type="entry name" value="TRYPSIN_DOM"/>
    <property type="match status" value="1"/>
</dbReference>
<dbReference type="EMBL" id="QFQP01000073">
    <property type="protein sequence ID" value="PZR03763.1"/>
    <property type="molecule type" value="Genomic_DNA"/>
</dbReference>
<name>A0A2W5SSI4_9BACT</name>
<dbReference type="SUPFAM" id="SSF50494">
    <property type="entry name" value="Trypsin-like serine proteases"/>
    <property type="match status" value="1"/>
</dbReference>
<comment type="caution">
    <text evidence="3">The sequence shown here is derived from an EMBL/GenBank/DDBJ whole genome shotgun (WGS) entry which is preliminary data.</text>
</comment>
<evidence type="ECO:0000313" key="4">
    <source>
        <dbReference type="Proteomes" id="UP000249061"/>
    </source>
</evidence>
<evidence type="ECO:0000256" key="1">
    <source>
        <dbReference type="SAM" id="MobiDB-lite"/>
    </source>
</evidence>
<feature type="domain" description="Peptidase S1" evidence="2">
    <location>
        <begin position="86"/>
        <end position="258"/>
    </location>
</feature>
<dbReference type="SMART" id="SM00020">
    <property type="entry name" value="Tryp_SPc"/>
    <property type="match status" value="1"/>
</dbReference>
<dbReference type="InterPro" id="IPR009003">
    <property type="entry name" value="Peptidase_S1_PA"/>
</dbReference>
<dbReference type="InterPro" id="IPR001254">
    <property type="entry name" value="Trypsin_dom"/>
</dbReference>
<sequence>MGRANSFVNSRFYGRSRPPKSAPLISAIVVLSARCPSSGTGVGNEDRHGGSNRAARTQAPERRRVGAVVEEDARVSALASLLLLGVIGGQPGGPEFVVPLLGRDGGVQCTAVLLGAHTAITAAHCVDDVSALDVSGAAVEVLTATAHPRWVGGADFDLALLSTGAHQVTSRLGSARPALAVGAAEGRRATLGASVRSESVTSWTLETDGGFACGGDSGGAVLAADGDVVALISRGDAQCAGDVVVTKLDLDWLRRAAVRFDGASCEVDGACATSCPAPDPDCACAADGACSASCADVDPDCARDCGVDGVCSTGPCARRDVDCADEFNTCDSALRCQHRRCASIDGAAPPVCTQACAVDADCGTGATCGPRAVCQLDEREAPTPSGCAVSGETLLWLAALLLRLRTRKRRCDV</sequence>
<dbReference type="Pfam" id="PF00089">
    <property type="entry name" value="Trypsin"/>
    <property type="match status" value="1"/>
</dbReference>
<dbReference type="GO" id="GO:0004252">
    <property type="term" value="F:serine-type endopeptidase activity"/>
    <property type="evidence" value="ECO:0007669"/>
    <property type="project" value="InterPro"/>
</dbReference>
<accession>A0A2W5SSI4</accession>
<evidence type="ECO:0000259" key="2">
    <source>
        <dbReference type="PROSITE" id="PS50240"/>
    </source>
</evidence>
<reference evidence="3 4" key="1">
    <citation type="submission" date="2017-08" db="EMBL/GenBank/DDBJ databases">
        <title>Infants hospitalized years apart are colonized by the same room-sourced microbial strains.</title>
        <authorList>
            <person name="Brooks B."/>
            <person name="Olm M.R."/>
            <person name="Firek B.A."/>
            <person name="Baker R."/>
            <person name="Thomas B.C."/>
            <person name="Morowitz M.J."/>
            <person name="Banfield J.F."/>
        </authorList>
    </citation>
    <scope>NUCLEOTIDE SEQUENCE [LARGE SCALE GENOMIC DNA]</scope>
    <source>
        <strain evidence="3">S2_003_000_R2_14</strain>
    </source>
</reference>
<organism evidence="3 4">
    <name type="scientific">Archangium gephyra</name>
    <dbReference type="NCBI Taxonomy" id="48"/>
    <lineage>
        <taxon>Bacteria</taxon>
        <taxon>Pseudomonadati</taxon>
        <taxon>Myxococcota</taxon>
        <taxon>Myxococcia</taxon>
        <taxon>Myxococcales</taxon>
        <taxon>Cystobacterineae</taxon>
        <taxon>Archangiaceae</taxon>
        <taxon>Archangium</taxon>
    </lineage>
</organism>
<dbReference type="InterPro" id="IPR018114">
    <property type="entry name" value="TRYPSIN_HIS"/>
</dbReference>
<protein>
    <recommendedName>
        <fullName evidence="2">Peptidase S1 domain-containing protein</fullName>
    </recommendedName>
</protein>
<dbReference type="AlphaFoldDB" id="A0A2W5SSI4"/>
<proteinExistence type="predicted"/>